<dbReference type="EMBL" id="MSCH01000003">
    <property type="protein sequence ID" value="PQJ52428.1"/>
    <property type="molecule type" value="Genomic_DNA"/>
</dbReference>
<keyword evidence="2" id="KW-0812">Transmembrane</keyword>
<dbReference type="GO" id="GO:0016020">
    <property type="term" value="C:membrane"/>
    <property type="evidence" value="ECO:0007669"/>
    <property type="project" value="UniProtKB-SubCell"/>
</dbReference>
<dbReference type="CDD" id="cd11304">
    <property type="entry name" value="Cadherin_repeat"/>
    <property type="match status" value="1"/>
</dbReference>
<keyword evidence="6" id="KW-1133">Transmembrane helix</keyword>
<dbReference type="Gene3D" id="2.60.40.60">
    <property type="entry name" value="Cadherins"/>
    <property type="match status" value="1"/>
</dbReference>
<evidence type="ECO:0000256" key="3">
    <source>
        <dbReference type="ARBA" id="ARBA00022737"/>
    </source>
</evidence>
<dbReference type="Gene3D" id="2.60.40.10">
    <property type="entry name" value="Immunoglobulins"/>
    <property type="match status" value="1"/>
</dbReference>
<feature type="domain" description="Cadherin" evidence="8">
    <location>
        <begin position="287"/>
        <end position="393"/>
    </location>
</feature>
<keyword evidence="5" id="KW-0130">Cell adhesion</keyword>
<dbReference type="OrthoDB" id="5769598at2"/>
<dbReference type="InterPro" id="IPR002126">
    <property type="entry name" value="Cadherin-like_dom"/>
</dbReference>
<dbReference type="GO" id="GO:0005509">
    <property type="term" value="F:calcium ion binding"/>
    <property type="evidence" value="ECO:0007669"/>
    <property type="project" value="InterPro"/>
</dbReference>
<comment type="subcellular location">
    <subcellularLocation>
        <location evidence="1">Membrane</location>
    </subcellularLocation>
</comment>
<evidence type="ECO:0000313" key="9">
    <source>
        <dbReference type="EMBL" id="PQJ52428.1"/>
    </source>
</evidence>
<dbReference type="InterPro" id="IPR015919">
    <property type="entry name" value="Cadherin-like_sf"/>
</dbReference>
<dbReference type="GO" id="GO:0005911">
    <property type="term" value="C:cell-cell junction"/>
    <property type="evidence" value="ECO:0007669"/>
    <property type="project" value="TreeGrafter"/>
</dbReference>
<evidence type="ECO:0000256" key="5">
    <source>
        <dbReference type="ARBA" id="ARBA00022889"/>
    </source>
</evidence>
<sequence length="1318" mass="142165">MNIATQVPNKTKMYKIFALSTAMLFINACSESNSDSEQTSLESNTLSGNVIDASKVTLVQKSGPNSSGSQNKATDTTGSFNYPTTLSEFSGNISVAFDVANPQGLKQVFIGFEGSDLTLPICQQDCGTEYSAFVNGINPTLFGLSGREQNITLWVEDNDNDTYQVTSLGLTWRELAISGVTVTLDESSEELSVSWNALTGMLRYNVYISNDESLTGQNYVDLDGGEAKLALTSTSTVFTEKPVNDIYYILVSGIDGSGESAFSDKVMLGDDDTTTIVTENSAPRFADQDGHIVTVDENSPEGTPVYTPSVTDPDEDAELTYSLSNGHGVFQMHSKTGVVYVNNQGLLDYETQPHSYELNMTVTDETSLSDSLTIIVQVNDVTESSKFALDTSFSNNGISDFNTYADTANNDYPVDAVLDDENNRYLLSYSDKPIDEADYVFTVSKIKQDGTFDLAFGKNGRKHLEFDNLNDSNVDEFDDGASIDTFTPTKLKIDNLNHKIYVLGYQGYTAADLEPFLLRLNHNGTIDNTFSQDGKYEYLGSGDSSEAVDLVIHSNGSLYLAISSKYNPLSQTNPAANFKLAKLSTSGSQSEAYNYELISPNSNVYVVGLVENTAGNLIALGYADNDGDGNVDGMTLEMLIDNLSTEANNTKARSKFDLGSTSDTVATYKQIDGDTVLLGGSTGTDSVIIKLKISELNSIPILDTDFNGSGYQTIDTQSVEESVVSLDFNSAGDITYISKVVLDSGLYELIPGQLDSVGLPTEVNTSLQTKELTNTSGSGIADENIHAVVLFDNSDTTNTINIFSSLEKENDNGLSPSEGINTELEIYYETLANNTSLEVLTSRTDYEFQIADSLAVDSKLLHSSGKIITVTPRYNDSGTGDNSDAEGHTITRHDFVTGLINQEQNSLLQRNGYSDNYIKRHSTQLIELAETDDNGDNYLLSAEIIEDVSTSTLRVTKFTIDGEIYSGFPVEKILPDYAYFENNAYNSTADRVALLGGYSDGQTENTENNSLLVTIELNCSSCPAFDVQEFSNTPGLVSSYNRLTSGVIQDDGSVIALGFGAVDDSLKEDVFLLKMNFDQSFIGIIDPDFDNSPNDGSDKDDGDDVLKISTGNSNNVHSGKLVQLSDSSLVYIATQTESDAQSYLVRLIDTDASSTQKYAIDVNFDDISAGDSGVDGIILLDMDSLSANPLNIEVKDLAVNSNDEIILVGNVSTTEIDAGFIAKFNGLNGEADSLVGKNSLSGYSIPNGDAGCNYLNTGQNEGDLCDILGYDRVSIASDGSLIIHALLPDSSGSSNNSAIMKFTEQHNDNASSYTISNG</sequence>
<dbReference type="SMART" id="SM00112">
    <property type="entry name" value="CA"/>
    <property type="match status" value="1"/>
</dbReference>
<evidence type="ECO:0000256" key="7">
    <source>
        <dbReference type="ARBA" id="ARBA00023136"/>
    </source>
</evidence>
<dbReference type="PANTHER" id="PTHR24025:SF23">
    <property type="entry name" value="NEURAL-CADHERIN"/>
    <property type="match status" value="1"/>
</dbReference>
<dbReference type="SUPFAM" id="SSF49313">
    <property type="entry name" value="Cadherin-like"/>
    <property type="match status" value="1"/>
</dbReference>
<dbReference type="RefSeq" id="WP_105050889.1">
    <property type="nucleotide sequence ID" value="NZ_BMYG01000005.1"/>
</dbReference>
<evidence type="ECO:0000256" key="6">
    <source>
        <dbReference type="ARBA" id="ARBA00022989"/>
    </source>
</evidence>
<name>A0A2S7URQ6_9GAMM</name>
<dbReference type="InterPro" id="IPR050971">
    <property type="entry name" value="Cadherin-domain_protein"/>
</dbReference>
<keyword evidence="7" id="KW-0472">Membrane</keyword>
<dbReference type="PROSITE" id="PS50268">
    <property type="entry name" value="CADHERIN_2"/>
    <property type="match status" value="1"/>
</dbReference>
<keyword evidence="3" id="KW-0677">Repeat</keyword>
<dbReference type="GO" id="GO:0007156">
    <property type="term" value="P:homophilic cell adhesion via plasma membrane adhesion molecules"/>
    <property type="evidence" value="ECO:0007669"/>
    <property type="project" value="InterPro"/>
</dbReference>
<keyword evidence="4" id="KW-0106">Calcium</keyword>
<evidence type="ECO:0000256" key="4">
    <source>
        <dbReference type="ARBA" id="ARBA00022837"/>
    </source>
</evidence>
<dbReference type="PANTHER" id="PTHR24025">
    <property type="entry name" value="DESMOGLEIN FAMILY MEMBER"/>
    <property type="match status" value="1"/>
</dbReference>
<dbReference type="InterPro" id="IPR013783">
    <property type="entry name" value="Ig-like_fold"/>
</dbReference>
<accession>A0A2S7URQ6</accession>
<evidence type="ECO:0000259" key="8">
    <source>
        <dbReference type="PROSITE" id="PS50268"/>
    </source>
</evidence>
<dbReference type="PRINTS" id="PR00205">
    <property type="entry name" value="CADHERIN"/>
</dbReference>
<evidence type="ECO:0000313" key="10">
    <source>
        <dbReference type="Proteomes" id="UP000239007"/>
    </source>
</evidence>
<evidence type="ECO:0000256" key="1">
    <source>
        <dbReference type="ARBA" id="ARBA00004370"/>
    </source>
</evidence>
<gene>
    <name evidence="9" type="ORF">BTO11_01345</name>
</gene>
<reference evidence="9 10" key="1">
    <citation type="submission" date="2016-12" db="EMBL/GenBank/DDBJ databases">
        <title>Diversity of luminous bacteria.</title>
        <authorList>
            <person name="Yoshizawa S."/>
            <person name="Kogure K."/>
        </authorList>
    </citation>
    <scope>NUCLEOTIDE SEQUENCE [LARGE SCALE GENOMIC DNA]</scope>
    <source>
        <strain evidence="9 10">SA4-48</strain>
    </source>
</reference>
<comment type="caution">
    <text evidence="9">The sequence shown here is derived from an EMBL/GenBank/DDBJ whole genome shotgun (WGS) entry which is preliminary data.</text>
</comment>
<protein>
    <recommendedName>
        <fullName evidence="8">Cadherin domain-containing protein</fullName>
    </recommendedName>
</protein>
<proteinExistence type="predicted"/>
<organism evidence="9 10">
    <name type="scientific">Psychrosphaera saromensis</name>
    <dbReference type="NCBI Taxonomy" id="716813"/>
    <lineage>
        <taxon>Bacteria</taxon>
        <taxon>Pseudomonadati</taxon>
        <taxon>Pseudomonadota</taxon>
        <taxon>Gammaproteobacteria</taxon>
        <taxon>Alteromonadales</taxon>
        <taxon>Pseudoalteromonadaceae</taxon>
        <taxon>Psychrosphaera</taxon>
    </lineage>
</organism>
<dbReference type="Pfam" id="PF00028">
    <property type="entry name" value="Cadherin"/>
    <property type="match status" value="1"/>
</dbReference>
<dbReference type="Proteomes" id="UP000239007">
    <property type="component" value="Unassembled WGS sequence"/>
</dbReference>
<evidence type="ECO:0000256" key="2">
    <source>
        <dbReference type="ARBA" id="ARBA00022692"/>
    </source>
</evidence>
<keyword evidence="10" id="KW-1185">Reference proteome</keyword>